<sequence>MTRRPVAVVTTRCHPDLGGIESHVGEVTRRLVALGHEVEVLTTDRTGLLARVEEVDGYRIRRFRALPRERDWYASPGLAWWLLRHRYAAVHVQGIHTLVPPLAMLLAWLTRTPYLVTFHTGGATSALRQRLRGPQFAVLAPLIRRARVRIGVSEFERRRFEELAGVPVRVIRNGGALPDPGADAPAPDHDLVVSVGRLEMYKGHHRAIAALARLRRRRPGARLRILGAGPAEPALRALADELGVADAVTITEVPPLDRRAMARELAGAGAVTLLSEYEAHPVAVMEALALGRPVVVARTSGLAELESLGWARAVDLDADPDEVAEALARQLDAPVVPDVASLPTWEGCAAALGAVYDEVLLER</sequence>
<dbReference type="PANTHER" id="PTHR45947:SF3">
    <property type="entry name" value="SULFOQUINOVOSYL TRANSFERASE SQD2"/>
    <property type="match status" value="1"/>
</dbReference>
<feature type="domain" description="Glycosyltransferase subfamily 4-like N-terminal" evidence="4">
    <location>
        <begin position="18"/>
        <end position="174"/>
    </location>
</feature>
<dbReference type="InterPro" id="IPR028098">
    <property type="entry name" value="Glyco_trans_4-like_N"/>
</dbReference>
<dbReference type="RefSeq" id="WP_344733937.1">
    <property type="nucleotide sequence ID" value="NZ_BAAAZH010000020.1"/>
</dbReference>
<dbReference type="SUPFAM" id="SSF53756">
    <property type="entry name" value="UDP-Glycosyltransferase/glycogen phosphorylase"/>
    <property type="match status" value="1"/>
</dbReference>
<dbReference type="Gene3D" id="3.40.50.2000">
    <property type="entry name" value="Glycogen Phosphorylase B"/>
    <property type="match status" value="2"/>
</dbReference>
<accession>A0ABP7XMD9</accession>
<dbReference type="Pfam" id="PF13439">
    <property type="entry name" value="Glyco_transf_4"/>
    <property type="match status" value="1"/>
</dbReference>
<comment type="caution">
    <text evidence="5">The sequence shown here is derived from an EMBL/GenBank/DDBJ whole genome shotgun (WGS) entry which is preliminary data.</text>
</comment>
<evidence type="ECO:0000256" key="1">
    <source>
        <dbReference type="ARBA" id="ARBA00022676"/>
    </source>
</evidence>
<protein>
    <submittedName>
        <fullName evidence="5">Glycosyltransferase family 4 protein</fullName>
    </submittedName>
</protein>
<keyword evidence="6" id="KW-1185">Reference proteome</keyword>
<evidence type="ECO:0000256" key="2">
    <source>
        <dbReference type="ARBA" id="ARBA00022679"/>
    </source>
</evidence>
<keyword evidence="2" id="KW-0808">Transferase</keyword>
<reference evidence="6" key="1">
    <citation type="journal article" date="2019" name="Int. J. Syst. Evol. Microbiol.">
        <title>The Global Catalogue of Microorganisms (GCM) 10K type strain sequencing project: providing services to taxonomists for standard genome sequencing and annotation.</title>
        <authorList>
            <consortium name="The Broad Institute Genomics Platform"/>
            <consortium name="The Broad Institute Genome Sequencing Center for Infectious Disease"/>
            <person name="Wu L."/>
            <person name="Ma J."/>
        </authorList>
    </citation>
    <scope>NUCLEOTIDE SEQUENCE [LARGE SCALE GENOMIC DNA]</scope>
    <source>
        <strain evidence="6">JCM 16703</strain>
    </source>
</reference>
<dbReference type="PANTHER" id="PTHR45947">
    <property type="entry name" value="SULFOQUINOVOSYL TRANSFERASE SQD2"/>
    <property type="match status" value="1"/>
</dbReference>
<name>A0ABP7XMD9_9ACTN</name>
<dbReference type="EMBL" id="BAAAZH010000020">
    <property type="protein sequence ID" value="GAA4121666.1"/>
    <property type="molecule type" value="Genomic_DNA"/>
</dbReference>
<organism evidence="5 6">
    <name type="scientific">Nocardioides fonticola</name>
    <dbReference type="NCBI Taxonomy" id="450363"/>
    <lineage>
        <taxon>Bacteria</taxon>
        <taxon>Bacillati</taxon>
        <taxon>Actinomycetota</taxon>
        <taxon>Actinomycetes</taxon>
        <taxon>Propionibacteriales</taxon>
        <taxon>Nocardioidaceae</taxon>
        <taxon>Nocardioides</taxon>
    </lineage>
</organism>
<proteinExistence type="predicted"/>
<dbReference type="InterPro" id="IPR001296">
    <property type="entry name" value="Glyco_trans_1"/>
</dbReference>
<evidence type="ECO:0000313" key="5">
    <source>
        <dbReference type="EMBL" id="GAA4121666.1"/>
    </source>
</evidence>
<dbReference type="CDD" id="cd03801">
    <property type="entry name" value="GT4_PimA-like"/>
    <property type="match status" value="1"/>
</dbReference>
<evidence type="ECO:0000259" key="3">
    <source>
        <dbReference type="Pfam" id="PF00534"/>
    </source>
</evidence>
<dbReference type="InterPro" id="IPR050194">
    <property type="entry name" value="Glycosyltransferase_grp1"/>
</dbReference>
<evidence type="ECO:0000259" key="4">
    <source>
        <dbReference type="Pfam" id="PF13439"/>
    </source>
</evidence>
<feature type="domain" description="Glycosyl transferase family 1" evidence="3">
    <location>
        <begin position="188"/>
        <end position="331"/>
    </location>
</feature>
<dbReference type="Proteomes" id="UP001501495">
    <property type="component" value="Unassembled WGS sequence"/>
</dbReference>
<dbReference type="Pfam" id="PF00534">
    <property type="entry name" value="Glycos_transf_1"/>
    <property type="match status" value="1"/>
</dbReference>
<gene>
    <name evidence="5" type="ORF">GCM10022215_26770</name>
</gene>
<evidence type="ECO:0000313" key="6">
    <source>
        <dbReference type="Proteomes" id="UP001501495"/>
    </source>
</evidence>
<keyword evidence="1" id="KW-0328">Glycosyltransferase</keyword>